<dbReference type="Proteomes" id="UP001149954">
    <property type="component" value="Unassembled WGS sequence"/>
</dbReference>
<keyword evidence="3" id="KW-1185">Reference proteome</keyword>
<evidence type="ECO:0000313" key="2">
    <source>
        <dbReference type="EMBL" id="KAJ5520819.1"/>
    </source>
</evidence>
<evidence type="ECO:0000256" key="1">
    <source>
        <dbReference type="SAM" id="Coils"/>
    </source>
</evidence>
<proteinExistence type="predicted"/>
<dbReference type="AlphaFoldDB" id="A0A9W9Y603"/>
<reference evidence="2" key="2">
    <citation type="journal article" date="2023" name="IMA Fungus">
        <title>Comparative genomic study of the Penicillium genus elucidates a diverse pangenome and 15 lateral gene transfer events.</title>
        <authorList>
            <person name="Petersen C."/>
            <person name="Sorensen T."/>
            <person name="Nielsen M.R."/>
            <person name="Sondergaard T.E."/>
            <person name="Sorensen J.L."/>
            <person name="Fitzpatrick D.A."/>
            <person name="Frisvad J.C."/>
            <person name="Nielsen K.L."/>
        </authorList>
    </citation>
    <scope>NUCLEOTIDE SEQUENCE</scope>
    <source>
        <strain evidence="2">IBT 29495</strain>
    </source>
</reference>
<reference evidence="2" key="1">
    <citation type="submission" date="2022-12" db="EMBL/GenBank/DDBJ databases">
        <authorList>
            <person name="Petersen C."/>
        </authorList>
    </citation>
    <scope>NUCLEOTIDE SEQUENCE</scope>
    <source>
        <strain evidence="2">IBT 29495</strain>
    </source>
</reference>
<comment type="caution">
    <text evidence="2">The sequence shown here is derived from an EMBL/GenBank/DDBJ whole genome shotgun (WGS) entry which is preliminary data.</text>
</comment>
<keyword evidence="1" id="KW-0175">Coiled coil</keyword>
<protein>
    <submittedName>
        <fullName evidence="2">Uncharacterized protein</fullName>
    </submittedName>
</protein>
<evidence type="ECO:0000313" key="3">
    <source>
        <dbReference type="Proteomes" id="UP001149954"/>
    </source>
</evidence>
<dbReference type="EMBL" id="JAPWDS010000001">
    <property type="protein sequence ID" value="KAJ5520819.1"/>
    <property type="molecule type" value="Genomic_DNA"/>
</dbReference>
<sequence>MMKFLLNTLYQLLSRVRRAQFHDELPVLLDLARELGSKMTEECLKADLDGLESRIEVMQRLIASANRNLVTTRVHEGDS</sequence>
<gene>
    <name evidence="2" type="ORF">N7463_001272</name>
</gene>
<accession>A0A9W9Y603</accession>
<feature type="coiled-coil region" evidence="1">
    <location>
        <begin position="41"/>
        <end position="68"/>
    </location>
</feature>
<name>A0A9W9Y603_9EURO</name>
<organism evidence="2 3">
    <name type="scientific">Penicillium fimorum</name>
    <dbReference type="NCBI Taxonomy" id="1882269"/>
    <lineage>
        <taxon>Eukaryota</taxon>
        <taxon>Fungi</taxon>
        <taxon>Dikarya</taxon>
        <taxon>Ascomycota</taxon>
        <taxon>Pezizomycotina</taxon>
        <taxon>Eurotiomycetes</taxon>
        <taxon>Eurotiomycetidae</taxon>
        <taxon>Eurotiales</taxon>
        <taxon>Aspergillaceae</taxon>
        <taxon>Penicillium</taxon>
    </lineage>
</organism>
<dbReference type="OrthoDB" id="4348710at2759"/>